<feature type="domain" description="LysM" evidence="7">
    <location>
        <begin position="256"/>
        <end position="299"/>
    </location>
</feature>
<evidence type="ECO:0000313" key="9">
    <source>
        <dbReference type="Proteomes" id="UP001230035"/>
    </source>
</evidence>
<dbReference type="Gene3D" id="1.10.530.10">
    <property type="match status" value="1"/>
</dbReference>
<keyword evidence="2" id="KW-0081">Bacteriolytic enzyme</keyword>
<evidence type="ECO:0000256" key="6">
    <source>
        <dbReference type="SAM" id="SignalP"/>
    </source>
</evidence>
<dbReference type="RefSeq" id="WP_283239184.1">
    <property type="nucleotide sequence ID" value="NZ_JASGBP010000004.1"/>
</dbReference>
<dbReference type="CDD" id="cd00118">
    <property type="entry name" value="LysM"/>
    <property type="match status" value="1"/>
</dbReference>
<dbReference type="EMBL" id="JASGBP010000004">
    <property type="protein sequence ID" value="MDI9257508.1"/>
    <property type="molecule type" value="Genomic_DNA"/>
</dbReference>
<evidence type="ECO:0000313" key="8">
    <source>
        <dbReference type="EMBL" id="MDI9257508.1"/>
    </source>
</evidence>
<evidence type="ECO:0000256" key="1">
    <source>
        <dbReference type="ARBA" id="ARBA00022529"/>
    </source>
</evidence>
<dbReference type="Proteomes" id="UP001230035">
    <property type="component" value="Unassembled WGS sequence"/>
</dbReference>
<keyword evidence="9" id="KW-1185">Reference proteome</keyword>
<sequence>MSKKLLMLFILMALYACGSNQSVVRTTKPDPRKTASAPTVQRERKPIYRPNIPRKNESVVQKAGSSASQNANGQTEVLEATTRVKVTTEMVLAYIEKYKGVAKDNMVKTGIPASITMGQAILESGAGTGPLSVQANNHFGIKCHKEWTGPSIRYTDDEENECFRKYDDPSNSFLDHSYFLTSRPRYASLFQLEKSDYQAWAKGLKAAGYATDPKYPDKLIALIERYQLQRFDAEVLGKEYTPIVKSQPIVYENNPDTYTVVKGDTLYSISKRFNISIEDLKKKNNLTDNTLSLGQQILVK</sequence>
<reference evidence="8 9" key="1">
    <citation type="submission" date="2023-05" db="EMBL/GenBank/DDBJ databases">
        <title>Flavobacterium sedimenti sp. nov., isolated from the sediment.</title>
        <authorList>
            <person name="Wu N."/>
        </authorList>
    </citation>
    <scope>NUCLEOTIDE SEQUENCE [LARGE SCALE GENOMIC DNA]</scope>
    <source>
        <strain evidence="8 9">YZ-48</strain>
    </source>
</reference>
<feature type="compositionally biased region" description="Polar residues" evidence="5">
    <location>
        <begin position="63"/>
        <end position="74"/>
    </location>
</feature>
<evidence type="ECO:0000259" key="7">
    <source>
        <dbReference type="PROSITE" id="PS51782"/>
    </source>
</evidence>
<dbReference type="Pfam" id="PF01832">
    <property type="entry name" value="Glucosaminidase"/>
    <property type="match status" value="1"/>
</dbReference>
<keyword evidence="6" id="KW-0732">Signal</keyword>
<dbReference type="SMART" id="SM00047">
    <property type="entry name" value="LYZ2"/>
    <property type="match status" value="1"/>
</dbReference>
<dbReference type="PANTHER" id="PTHR33308">
    <property type="entry name" value="PEPTIDOGLYCAN HYDROLASE FLGJ"/>
    <property type="match status" value="1"/>
</dbReference>
<proteinExistence type="predicted"/>
<dbReference type="InterPro" id="IPR018392">
    <property type="entry name" value="LysM"/>
</dbReference>
<protein>
    <recommendedName>
        <fullName evidence="4">Peptidoglycan hydrolase</fullName>
    </recommendedName>
</protein>
<evidence type="ECO:0000256" key="3">
    <source>
        <dbReference type="ARBA" id="ARBA00022801"/>
    </source>
</evidence>
<dbReference type="InterPro" id="IPR002901">
    <property type="entry name" value="MGlyc_endo_b_GlcNAc-like_dom"/>
</dbReference>
<feature type="region of interest" description="Disordered" evidence="5">
    <location>
        <begin position="24"/>
        <end position="74"/>
    </location>
</feature>
<dbReference type="PROSITE" id="PS51782">
    <property type="entry name" value="LYSM"/>
    <property type="match status" value="1"/>
</dbReference>
<dbReference type="PANTHER" id="PTHR33308:SF9">
    <property type="entry name" value="PEPTIDOGLYCAN HYDROLASE FLGJ"/>
    <property type="match status" value="1"/>
</dbReference>
<evidence type="ECO:0000256" key="5">
    <source>
        <dbReference type="SAM" id="MobiDB-lite"/>
    </source>
</evidence>
<dbReference type="InterPro" id="IPR036779">
    <property type="entry name" value="LysM_dom_sf"/>
</dbReference>
<dbReference type="Pfam" id="PF01476">
    <property type="entry name" value="LysM"/>
    <property type="match status" value="1"/>
</dbReference>
<gene>
    <name evidence="8" type="ORF">QHT84_08790</name>
</gene>
<name>A0ABT6XR57_9FLAO</name>
<evidence type="ECO:0000256" key="4">
    <source>
        <dbReference type="ARBA" id="ARBA00032108"/>
    </source>
</evidence>
<keyword evidence="1" id="KW-0929">Antimicrobial</keyword>
<dbReference type="InterPro" id="IPR051056">
    <property type="entry name" value="Glycosyl_Hydrolase_73"/>
</dbReference>
<dbReference type="PROSITE" id="PS51257">
    <property type="entry name" value="PROKAR_LIPOPROTEIN"/>
    <property type="match status" value="1"/>
</dbReference>
<organism evidence="8 9">
    <name type="scientific">Flavobacterium sedimenticola</name>
    <dbReference type="NCBI Taxonomy" id="3043286"/>
    <lineage>
        <taxon>Bacteria</taxon>
        <taxon>Pseudomonadati</taxon>
        <taxon>Bacteroidota</taxon>
        <taxon>Flavobacteriia</taxon>
        <taxon>Flavobacteriales</taxon>
        <taxon>Flavobacteriaceae</taxon>
        <taxon>Flavobacterium</taxon>
    </lineage>
</organism>
<accession>A0ABT6XR57</accession>
<keyword evidence="3" id="KW-0378">Hydrolase</keyword>
<feature type="chain" id="PRO_5046863048" description="Peptidoglycan hydrolase" evidence="6">
    <location>
        <begin position="19"/>
        <end position="300"/>
    </location>
</feature>
<feature type="signal peptide" evidence="6">
    <location>
        <begin position="1"/>
        <end position="18"/>
    </location>
</feature>
<dbReference type="Gene3D" id="3.10.350.10">
    <property type="entry name" value="LysM domain"/>
    <property type="match status" value="1"/>
</dbReference>
<comment type="caution">
    <text evidence="8">The sequence shown here is derived from an EMBL/GenBank/DDBJ whole genome shotgun (WGS) entry which is preliminary data.</text>
</comment>
<dbReference type="SMART" id="SM00257">
    <property type="entry name" value="LysM"/>
    <property type="match status" value="1"/>
</dbReference>
<dbReference type="SUPFAM" id="SSF54106">
    <property type="entry name" value="LysM domain"/>
    <property type="match status" value="1"/>
</dbReference>
<evidence type="ECO:0000256" key="2">
    <source>
        <dbReference type="ARBA" id="ARBA00022638"/>
    </source>
</evidence>